<sequence length="209" mass="23569">MDWSRFAARMDWRRFCSKNGEGMRVFAAKTGVDAGFASQEWWWERVCSKKMGGSEGLQAKNGLAIRGFCPPPPLPPPPSKKWVGEGFGSKGMGGTEGVASKRMEGFWKQDYGQLEGDLKKGLQQEWTRGMWDISSTYWTMVTEGGTNRQLDIGRVACIAKSYGTLEKFDSDKPNLGPREAGLYKQHPEIDGLRENYLNPSHFKDYSKYC</sequence>
<dbReference type="EMBL" id="JAGKQH010000015">
    <property type="protein sequence ID" value="KAG6578395.1"/>
    <property type="molecule type" value="Genomic_DNA"/>
</dbReference>
<evidence type="ECO:0000313" key="1">
    <source>
        <dbReference type="EMBL" id="KAG6578395.1"/>
    </source>
</evidence>
<comment type="caution">
    <text evidence="1">The sequence shown here is derived from an EMBL/GenBank/DDBJ whole genome shotgun (WGS) entry which is preliminary data.</text>
</comment>
<evidence type="ECO:0000313" key="2">
    <source>
        <dbReference type="Proteomes" id="UP000685013"/>
    </source>
</evidence>
<protein>
    <submittedName>
        <fullName evidence="1">Uncharacterized protein</fullName>
    </submittedName>
</protein>
<dbReference type="Proteomes" id="UP000685013">
    <property type="component" value="Chromosome 15"/>
</dbReference>
<dbReference type="AlphaFoldDB" id="A0AAV6MBS2"/>
<accession>A0AAV6MBS2</accession>
<gene>
    <name evidence="1" type="ORF">SDJN03_22843</name>
</gene>
<keyword evidence="2" id="KW-1185">Reference proteome</keyword>
<feature type="non-terminal residue" evidence="1">
    <location>
        <position position="1"/>
    </location>
</feature>
<proteinExistence type="predicted"/>
<reference evidence="1 2" key="1">
    <citation type="journal article" date="2021" name="Hortic Res">
        <title>The domestication of Cucurbita argyrosperma as revealed by the genome of its wild relative.</title>
        <authorList>
            <person name="Barrera-Redondo J."/>
            <person name="Sanchez-de la Vega G."/>
            <person name="Aguirre-Liguori J.A."/>
            <person name="Castellanos-Morales G."/>
            <person name="Gutierrez-Guerrero Y.T."/>
            <person name="Aguirre-Dugua X."/>
            <person name="Aguirre-Planter E."/>
            <person name="Tenaillon M.I."/>
            <person name="Lira-Saade R."/>
            <person name="Eguiarte L.E."/>
        </authorList>
    </citation>
    <scope>NUCLEOTIDE SEQUENCE [LARGE SCALE GENOMIC DNA]</scope>
    <source>
        <strain evidence="1">JBR-2021</strain>
    </source>
</reference>
<organism evidence="1 2">
    <name type="scientific">Cucurbita argyrosperma subsp. sororia</name>
    <dbReference type="NCBI Taxonomy" id="37648"/>
    <lineage>
        <taxon>Eukaryota</taxon>
        <taxon>Viridiplantae</taxon>
        <taxon>Streptophyta</taxon>
        <taxon>Embryophyta</taxon>
        <taxon>Tracheophyta</taxon>
        <taxon>Spermatophyta</taxon>
        <taxon>Magnoliopsida</taxon>
        <taxon>eudicotyledons</taxon>
        <taxon>Gunneridae</taxon>
        <taxon>Pentapetalae</taxon>
        <taxon>rosids</taxon>
        <taxon>fabids</taxon>
        <taxon>Cucurbitales</taxon>
        <taxon>Cucurbitaceae</taxon>
        <taxon>Cucurbiteae</taxon>
        <taxon>Cucurbita</taxon>
    </lineage>
</organism>
<name>A0AAV6MBS2_9ROSI</name>